<dbReference type="Gene3D" id="3.40.950.10">
    <property type="entry name" value="Fe-only Hydrogenase (Larger Subunit), Chain L, domain 3"/>
    <property type="match status" value="2"/>
</dbReference>
<dbReference type="GO" id="GO:0016020">
    <property type="term" value="C:membrane"/>
    <property type="evidence" value="ECO:0007669"/>
    <property type="project" value="EnsemblFungi"/>
</dbReference>
<dbReference type="SUPFAM" id="SSF53920">
    <property type="entry name" value="Fe-only hydrogenase"/>
    <property type="match status" value="1"/>
</dbReference>
<evidence type="ECO:0000313" key="9">
    <source>
        <dbReference type="Proteomes" id="UP000001640"/>
    </source>
</evidence>
<dbReference type="GeneID" id="96900136"/>
<evidence type="ECO:0000256" key="6">
    <source>
        <dbReference type="ARBA" id="ARBA00031269"/>
    </source>
</evidence>
<dbReference type="STRING" id="1064592.G0V5B1"/>
<keyword evidence="4" id="KW-0408">Iron</keyword>
<dbReference type="AlphaFoldDB" id="G0V5B1"/>
<keyword evidence="4" id="KW-0479">Metal-binding</keyword>
<reference evidence="8 9" key="1">
    <citation type="journal article" date="2011" name="Proc. Natl. Acad. Sci. U.S.A.">
        <title>Evolutionary erosion of yeast sex chromosomes by mating-type switching accidents.</title>
        <authorList>
            <person name="Gordon J.L."/>
            <person name="Armisen D."/>
            <person name="Proux-Wera E."/>
            <person name="Oheigeartaigh S.S."/>
            <person name="Byrne K.P."/>
            <person name="Wolfe K.H."/>
        </authorList>
    </citation>
    <scope>NUCLEOTIDE SEQUENCE [LARGE SCALE GENOMIC DNA]</scope>
    <source>
        <strain evidence="9">ATCC 76901 / BCRC 22586 / CBS 4309 / NBRC 1992 / NRRL Y-12630</strain>
    </source>
</reference>
<evidence type="ECO:0000256" key="2">
    <source>
        <dbReference type="ARBA" id="ARBA00015854"/>
    </source>
</evidence>
<dbReference type="GO" id="GO:0016226">
    <property type="term" value="P:iron-sulfur cluster assembly"/>
    <property type="evidence" value="ECO:0007669"/>
    <property type="project" value="EnsemblFungi"/>
</dbReference>
<dbReference type="RefSeq" id="XP_003673038.1">
    <property type="nucleotide sequence ID" value="XM_003672990.1"/>
</dbReference>
<keyword evidence="4" id="KW-0004">4Fe-4S</keyword>
<evidence type="ECO:0000256" key="5">
    <source>
        <dbReference type="ARBA" id="ARBA00023014"/>
    </source>
</evidence>
<evidence type="ECO:0000256" key="1">
    <source>
        <dbReference type="ARBA" id="ARBA00006596"/>
    </source>
</evidence>
<dbReference type="PANTHER" id="PTHR11615">
    <property type="entry name" value="NITRATE, FORMATE, IRON DEHYDROGENASE"/>
    <property type="match status" value="1"/>
</dbReference>
<dbReference type="InterPro" id="IPR050340">
    <property type="entry name" value="Cytosolic_Fe-S_CAF"/>
</dbReference>
<accession>G0V5B1</accession>
<name>G0V5B1_NAUCA</name>
<dbReference type="OMA" id="GYLHHVL"/>
<proteinExistence type="inferred from homology"/>
<organism evidence="8 9">
    <name type="scientific">Naumovozyma castellii</name>
    <name type="common">Yeast</name>
    <name type="synonym">Saccharomyces castellii</name>
    <dbReference type="NCBI Taxonomy" id="27288"/>
    <lineage>
        <taxon>Eukaryota</taxon>
        <taxon>Fungi</taxon>
        <taxon>Dikarya</taxon>
        <taxon>Ascomycota</taxon>
        <taxon>Saccharomycotina</taxon>
        <taxon>Saccharomycetes</taxon>
        <taxon>Saccharomycetales</taxon>
        <taxon>Saccharomycetaceae</taxon>
        <taxon>Naumovozyma</taxon>
    </lineage>
</organism>
<dbReference type="Gene3D" id="3.40.50.1780">
    <property type="match status" value="2"/>
</dbReference>
<evidence type="ECO:0000259" key="7">
    <source>
        <dbReference type="Pfam" id="PF02906"/>
    </source>
</evidence>
<dbReference type="Proteomes" id="UP000001640">
    <property type="component" value="Chromosome 1"/>
</dbReference>
<protein>
    <recommendedName>
        <fullName evidence="2">Cytosolic Fe-S cluster assembly factor NAR1</fullName>
    </recommendedName>
    <alternativeName>
        <fullName evidence="3">Cytosolic Fe-S cluster assembly factor nar1</fullName>
    </alternativeName>
    <alternativeName>
        <fullName evidence="6">Nuclear architecture-related protein 1</fullName>
    </alternativeName>
</protein>
<dbReference type="HOGENOM" id="CLU_018240_0_1_1"/>
<dbReference type="OrthoDB" id="10253113at2759"/>
<keyword evidence="5" id="KW-0411">Iron-sulfur</keyword>
<evidence type="ECO:0000256" key="4">
    <source>
        <dbReference type="ARBA" id="ARBA00022485"/>
    </source>
</evidence>
<dbReference type="InterPro" id="IPR009016">
    <property type="entry name" value="Fe_hydrogenase"/>
</dbReference>
<feature type="domain" description="Iron hydrogenase large subunit C-terminal" evidence="7">
    <location>
        <begin position="126"/>
        <end position="444"/>
    </location>
</feature>
<dbReference type="FunCoup" id="G0V5B1">
    <property type="interactions" value="409"/>
</dbReference>
<dbReference type="GO" id="GO:0005829">
    <property type="term" value="C:cytosol"/>
    <property type="evidence" value="ECO:0007669"/>
    <property type="project" value="EnsemblFungi"/>
</dbReference>
<dbReference type="GO" id="GO:0051539">
    <property type="term" value="F:4 iron, 4 sulfur cluster binding"/>
    <property type="evidence" value="ECO:0007669"/>
    <property type="project" value="UniProtKB-KW"/>
</dbReference>
<keyword evidence="9" id="KW-1185">Reference proteome</keyword>
<dbReference type="InterPro" id="IPR004108">
    <property type="entry name" value="Fe_hydrogenase_lsu_C"/>
</dbReference>
<dbReference type="InParanoid" id="G0V5B1"/>
<dbReference type="EMBL" id="HE576752">
    <property type="protein sequence ID" value="CCC66647.1"/>
    <property type="molecule type" value="Genomic_DNA"/>
</dbReference>
<evidence type="ECO:0000256" key="3">
    <source>
        <dbReference type="ARBA" id="ARBA00017073"/>
    </source>
</evidence>
<evidence type="ECO:0000313" key="8">
    <source>
        <dbReference type="EMBL" id="CCC66647.1"/>
    </source>
</evidence>
<gene>
    <name evidence="8" type="primary">NCAS0A00870</name>
    <name evidence="8" type="ordered locus">NCAS_0A00870</name>
</gene>
<dbReference type="eggNOG" id="KOG2439">
    <property type="taxonomic scope" value="Eukaryota"/>
</dbReference>
<reference key="2">
    <citation type="submission" date="2011-08" db="EMBL/GenBank/DDBJ databases">
        <title>Genome sequence of Naumovozyma castellii.</title>
        <authorList>
            <person name="Gordon J.L."/>
            <person name="Armisen D."/>
            <person name="Proux-Wera E."/>
            <person name="OhEigeartaigh S.S."/>
            <person name="Byrne K.P."/>
            <person name="Wolfe K.H."/>
        </authorList>
    </citation>
    <scope>NUCLEOTIDE SEQUENCE</scope>
    <source>
        <strain>Type strain:CBS 4309</strain>
    </source>
</reference>
<comment type="similarity">
    <text evidence="1">Belongs to the NARF family.</text>
</comment>
<dbReference type="Pfam" id="PF02906">
    <property type="entry name" value="Fe_hyd_lg_C"/>
    <property type="match status" value="1"/>
</dbReference>
<sequence>MTLKFHFPLIIQTIKNHSTIFLSVLTLEAQEYHIMSTLLSEEDLNDFISPALACTKPTVVNKEPVNVNENGEYEVTKEPTELEKVSITLSDCLACSGCITSSEEIMLSRQSYSVFLRDWEDSRATKTLCVSVAPQCRVSMAAHFQMSILELDLALVRLFREHFGARYVVGTQMGRNLTISRTNAKLMELKAQGKLNEKPMLSAICPGFVIYTEKTKPGLAPLLLNVKSPQQITGALFLDAMAEGQEMYHLTVMPCFDKKLEASRADGEHEVHCVITPKELVSMLEELELDLASFKSQDEKLLWEASPAGWDPRVHWSSNEGSSSGGYAYQYVLETQSLHPGSKMITLPGKNSNVVEYRLLDTEGHTLASAAELSGFRNIQNMVRQLDKKAVGQKRKVQVLRKRATSSMRNMNLDSKGTGNGIADPYKTDYIEVNASPGGCINGGGLLNDEQSTVRKRALAQELSELYSHSFTLVDPVKLGRQQHTTSSLEYEFHAVEQDTQKDLVTVGNTW</sequence>
<dbReference type="KEGG" id="ncs:NCAS_0A00870"/>